<protein>
    <submittedName>
        <fullName evidence="1">Uncharacterized protein</fullName>
    </submittedName>
</protein>
<reference evidence="1 2" key="1">
    <citation type="journal article" date="2018" name="Sci. Rep.">
        <title>Genomic signatures of local adaptation to the degree of environmental predictability in rotifers.</title>
        <authorList>
            <person name="Franch-Gras L."/>
            <person name="Hahn C."/>
            <person name="Garcia-Roger E.M."/>
            <person name="Carmona M.J."/>
            <person name="Serra M."/>
            <person name="Gomez A."/>
        </authorList>
    </citation>
    <scope>NUCLEOTIDE SEQUENCE [LARGE SCALE GENOMIC DNA]</scope>
    <source>
        <strain evidence="1">HYR1</strain>
    </source>
</reference>
<sequence>MIDRCQSKSNLQSPVNCRKGLNFKAKIDLLEIAIRGISQVLSQVNDLINPYLTPINVTFIANSTHDIIGLNWAYLSTHK</sequence>
<proteinExistence type="predicted"/>
<evidence type="ECO:0000313" key="1">
    <source>
        <dbReference type="EMBL" id="RNA29081.1"/>
    </source>
</evidence>
<keyword evidence="2" id="KW-1185">Reference proteome</keyword>
<dbReference type="EMBL" id="REGN01002282">
    <property type="protein sequence ID" value="RNA29081.1"/>
    <property type="molecule type" value="Genomic_DNA"/>
</dbReference>
<accession>A0A3M7RZT1</accession>
<comment type="caution">
    <text evidence="1">The sequence shown here is derived from an EMBL/GenBank/DDBJ whole genome shotgun (WGS) entry which is preliminary data.</text>
</comment>
<name>A0A3M7RZT1_BRAPC</name>
<gene>
    <name evidence="1" type="ORF">BpHYR1_035297</name>
</gene>
<dbReference type="AlphaFoldDB" id="A0A3M7RZT1"/>
<evidence type="ECO:0000313" key="2">
    <source>
        <dbReference type="Proteomes" id="UP000276133"/>
    </source>
</evidence>
<dbReference type="Proteomes" id="UP000276133">
    <property type="component" value="Unassembled WGS sequence"/>
</dbReference>
<organism evidence="1 2">
    <name type="scientific">Brachionus plicatilis</name>
    <name type="common">Marine rotifer</name>
    <name type="synonym">Brachionus muelleri</name>
    <dbReference type="NCBI Taxonomy" id="10195"/>
    <lineage>
        <taxon>Eukaryota</taxon>
        <taxon>Metazoa</taxon>
        <taxon>Spiralia</taxon>
        <taxon>Gnathifera</taxon>
        <taxon>Rotifera</taxon>
        <taxon>Eurotatoria</taxon>
        <taxon>Monogononta</taxon>
        <taxon>Pseudotrocha</taxon>
        <taxon>Ploima</taxon>
        <taxon>Brachionidae</taxon>
        <taxon>Brachionus</taxon>
    </lineage>
</organism>